<evidence type="ECO:0000259" key="12">
    <source>
        <dbReference type="PROSITE" id="PS50013"/>
    </source>
</evidence>
<dbReference type="GO" id="GO:0005524">
    <property type="term" value="F:ATP binding"/>
    <property type="evidence" value="ECO:0007669"/>
    <property type="project" value="UniProtKB-KW"/>
</dbReference>
<accession>A0A2P6NUS9</accession>
<dbReference type="InterPro" id="IPR023780">
    <property type="entry name" value="Chromo_domain"/>
</dbReference>
<feature type="domain" description="Chromo" evidence="12">
    <location>
        <begin position="367"/>
        <end position="418"/>
    </location>
</feature>
<feature type="domain" description="Chromo" evidence="12">
    <location>
        <begin position="280"/>
        <end position="342"/>
    </location>
</feature>
<feature type="compositionally biased region" description="Basic and acidic residues" evidence="11">
    <location>
        <begin position="117"/>
        <end position="126"/>
    </location>
</feature>
<dbReference type="Gene3D" id="3.40.50.300">
    <property type="entry name" value="P-loop containing nucleotide triphosphate hydrolases"/>
    <property type="match status" value="1"/>
</dbReference>
<dbReference type="Proteomes" id="UP000241769">
    <property type="component" value="Unassembled WGS sequence"/>
</dbReference>
<sequence>MDDYSEGEDSIEDEVEDFHPEDEVSSEGSKGGGHPYSSDESEEDYAKPAKSIKSSKKTKSSRPKGTSVKKKKEVARSNKSRRSEYELVLETSQPVFEYWEGERRSSRNRAEGVQTKYKNDSDRSGGDSEGSLSDFDGSSSDDNDEVQEEDYEGPNSYSSNGRKRRKIVQNAGNPKVNKKKEKKAGVDISEDEASDGYSSEEPASFDDESSSDSDDSQGNGAAPHKRFKTEDDDYGDSGQRSLRRGSAKVDYAESPSNSEKEEDDEGRPVDSTDPSVPSVPSIEKILDFKTTPEGETLFLIKWNHRAHIHNTWNTLDSLQGFGGVKKVTNYMKQLDKQKDWRSAASKEQRENVDVAMEIHRETLNVYLQPDRIIGHRAEGEGDQYLVKWQQLPYADCTWEVPEDIPNCSLHIAKYDERNSIVVRGTPSPRPHFEPISNMGDWFHGELRDYQLDGVNWLIHNWCYQVNGILADEMGLGKTIQTIATLATLTKTFNCQGPFMVLVPLSTVGNWESEFARWTPWMNVVTYTGNSVSREMIRRHELYHSDGTFKINAVITTYELMIKDEAQLREIDWAYLAVDEGHRLKNNESTLYDVLLGLRTGGKLLLTGTPLQNSIKELWSLLHFLMPEKFGSLEEFSQDYGTLKEEEQINRLHVELKPHLLRRVKKDVLKSLPAKTERILRVEMTPMQKEYYRLVLGRNFRELNRGSKGTQNGLLNIVMELKKASNHPYLFDGAEDLHSKDPAEGLIRNSGKMILLDKLLTRLRETGHRVLIFSQMVRMLDIMSDYLYHKGWPFQRLDGGMSRDERQKGMESFNAKDSKDFCFLLSTRAGGLGINLTSADTVIIFDSDWNPQNDLQAEARAHRIGQKKVVNIYRFITKGTVDEQILQRAKNKMILEHLVIQRMGDSKESQAKNNDFNKEELAALLKFGAEDLFKEEENPERKKTVENIDIDEILARAETSTEDPAGHSANDSLLNSFKVADFSAPTDPDFWKKIIPENLQREEKKEDEWVNLAYLPRRRTNVKPDYKNGGNHAPTPLSEPAPVVSRRTSRRDKRDDYVEEEELNEEYIENLRPKRTKKKKGETEEKKEKGRNRKKEEKKEEKREEKKDKKDKTRELRTLIKSYNRFGDMERFTEILQDSKLAGDHQLLRQSMNDIVSQCKEAAILQGQSSHTKAQITYEGVQINARELYDRTEEMQHLSKLLRNQGDDVNGVKIPHIHNVREDHWTHKWSHRDDVSLLLGVHKYGIGNWKNIQDDKGLSLTRKISSHPNDNLPKANELDRRVDVLLKMIRSGEEERGEKGPNTGRDSSHHTSRDSSHHSSRDNSRDSSHHSRDTTSHETHDEGKKRKKEGHYDKNICKKVLEPVQKTLEDLKHMQTSKMADATKIKKTKEYLLSVGQCIELNRDKKAKEEHLWRYASNFVVYDGKTMRDIYLKLKPK</sequence>
<evidence type="ECO:0000256" key="8">
    <source>
        <dbReference type="ARBA" id="ARBA00022853"/>
    </source>
</evidence>
<dbReference type="SMART" id="SM00298">
    <property type="entry name" value="CHROMO"/>
    <property type="match status" value="2"/>
</dbReference>
<dbReference type="PROSITE" id="PS51192">
    <property type="entry name" value="HELICASE_ATP_BIND_1"/>
    <property type="match status" value="1"/>
</dbReference>
<reference evidence="15 16" key="1">
    <citation type="journal article" date="2018" name="Genome Biol. Evol.">
        <title>Multiple Roots of Fruiting Body Formation in Amoebozoa.</title>
        <authorList>
            <person name="Hillmann F."/>
            <person name="Forbes G."/>
            <person name="Novohradska S."/>
            <person name="Ferling I."/>
            <person name="Riege K."/>
            <person name="Groth M."/>
            <person name="Westermann M."/>
            <person name="Marz M."/>
            <person name="Spaller T."/>
            <person name="Winckler T."/>
            <person name="Schaap P."/>
            <person name="Glockner G."/>
        </authorList>
    </citation>
    <scope>NUCLEOTIDE SEQUENCE [LARGE SCALE GENOMIC DNA]</scope>
    <source>
        <strain evidence="15 16">Jena</strain>
    </source>
</reference>
<feature type="region of interest" description="Disordered" evidence="11">
    <location>
        <begin position="1020"/>
        <end position="1111"/>
    </location>
</feature>
<comment type="caution">
    <text evidence="15">The sequence shown here is derived from an EMBL/GenBank/DDBJ whole genome shotgun (WGS) entry which is preliminary data.</text>
</comment>
<dbReference type="Gene3D" id="2.40.50.40">
    <property type="match status" value="2"/>
</dbReference>
<keyword evidence="8" id="KW-0156">Chromatin regulator</keyword>
<dbReference type="Pfam" id="PF23588">
    <property type="entry name" value="HTH_CHD1_Hrp3"/>
    <property type="match status" value="1"/>
</dbReference>
<dbReference type="InterPro" id="IPR049730">
    <property type="entry name" value="SNF2/RAD54-like_C"/>
</dbReference>
<dbReference type="GO" id="GO:0004386">
    <property type="term" value="F:helicase activity"/>
    <property type="evidence" value="ECO:0007669"/>
    <property type="project" value="UniProtKB-KW"/>
</dbReference>
<dbReference type="OrthoDB" id="5857104at2759"/>
<dbReference type="InterPro" id="IPR001650">
    <property type="entry name" value="Helicase_C-like"/>
</dbReference>
<dbReference type="InterPro" id="IPR025260">
    <property type="entry name" value="CHD1-like_C"/>
</dbReference>
<feature type="compositionally biased region" description="Acidic residues" evidence="11">
    <location>
        <begin position="139"/>
        <end position="152"/>
    </location>
</feature>
<dbReference type="InterPro" id="IPR056302">
    <property type="entry name" value="CHD1-2/Hrp3_HTH"/>
</dbReference>
<keyword evidence="16" id="KW-1185">Reference proteome</keyword>
<gene>
    <name evidence="15" type="ORF">PROFUN_02427</name>
</gene>
<dbReference type="InterPro" id="IPR009057">
    <property type="entry name" value="Homeodomain-like_sf"/>
</dbReference>
<dbReference type="GO" id="GO:0042393">
    <property type="term" value="F:histone binding"/>
    <property type="evidence" value="ECO:0007669"/>
    <property type="project" value="TreeGrafter"/>
</dbReference>
<dbReference type="SUPFAM" id="SSF54160">
    <property type="entry name" value="Chromo domain-like"/>
    <property type="match status" value="2"/>
</dbReference>
<dbReference type="PROSITE" id="PS50013">
    <property type="entry name" value="CHROMO_2"/>
    <property type="match status" value="2"/>
</dbReference>
<evidence type="ECO:0000259" key="14">
    <source>
        <dbReference type="PROSITE" id="PS51194"/>
    </source>
</evidence>
<dbReference type="Gene3D" id="3.40.50.10810">
    <property type="entry name" value="Tandem AAA-ATPase domain"/>
    <property type="match status" value="1"/>
</dbReference>
<feature type="compositionally biased region" description="Basic and acidic residues" evidence="11">
    <location>
        <begin position="100"/>
        <end position="110"/>
    </location>
</feature>
<feature type="compositionally biased region" description="Acidic residues" evidence="11">
    <location>
        <begin position="1"/>
        <end position="16"/>
    </location>
</feature>
<keyword evidence="9 15" id="KW-0238">DNA-binding</keyword>
<dbReference type="Pfam" id="PF00176">
    <property type="entry name" value="SNF2-rel_dom"/>
    <property type="match status" value="1"/>
</dbReference>
<evidence type="ECO:0000256" key="10">
    <source>
        <dbReference type="ARBA" id="ARBA00023242"/>
    </source>
</evidence>
<evidence type="ECO:0000259" key="13">
    <source>
        <dbReference type="PROSITE" id="PS51192"/>
    </source>
</evidence>
<feature type="compositionally biased region" description="Basic and acidic residues" evidence="11">
    <location>
        <begin position="1289"/>
        <end position="1298"/>
    </location>
</feature>
<dbReference type="GO" id="GO:0140658">
    <property type="term" value="F:ATP-dependent chromatin remodeler activity"/>
    <property type="evidence" value="ECO:0007669"/>
    <property type="project" value="TreeGrafter"/>
</dbReference>
<evidence type="ECO:0000256" key="11">
    <source>
        <dbReference type="SAM" id="MobiDB-lite"/>
    </source>
</evidence>
<evidence type="ECO:0000256" key="3">
    <source>
        <dbReference type="ARBA" id="ARBA00022737"/>
    </source>
</evidence>
<feature type="region of interest" description="Disordered" evidence="11">
    <location>
        <begin position="1289"/>
        <end position="1350"/>
    </location>
</feature>
<dbReference type="GO" id="GO:0034728">
    <property type="term" value="P:nucleosome organization"/>
    <property type="evidence" value="ECO:0007669"/>
    <property type="project" value="TreeGrafter"/>
</dbReference>
<feature type="compositionally biased region" description="Acidic residues" evidence="11">
    <location>
        <begin position="203"/>
        <end position="215"/>
    </location>
</feature>
<feature type="region of interest" description="Disordered" evidence="11">
    <location>
        <begin position="1"/>
        <end position="280"/>
    </location>
</feature>
<dbReference type="FunFam" id="3.40.50.10810:FF:000005">
    <property type="entry name" value="Photoperiod-independent early flowering 1"/>
    <property type="match status" value="1"/>
</dbReference>
<keyword evidence="10" id="KW-0539">Nucleus</keyword>
<dbReference type="GO" id="GO:0003682">
    <property type="term" value="F:chromatin binding"/>
    <property type="evidence" value="ECO:0007669"/>
    <property type="project" value="TreeGrafter"/>
</dbReference>
<keyword evidence="7" id="KW-0067">ATP-binding</keyword>
<comment type="subcellular location">
    <subcellularLocation>
        <location evidence="1">Nucleus</location>
    </subcellularLocation>
</comment>
<feature type="compositionally biased region" description="Basic residues" evidence="11">
    <location>
        <begin position="53"/>
        <end position="73"/>
    </location>
</feature>
<feature type="compositionally biased region" description="Basic and acidic residues" evidence="11">
    <location>
        <begin position="1080"/>
        <end position="1111"/>
    </location>
</feature>
<dbReference type="Pfam" id="PF13907">
    <property type="entry name" value="CHD1-like_C"/>
    <property type="match status" value="1"/>
</dbReference>
<dbReference type="STRING" id="1890364.A0A2P6NUS9"/>
<dbReference type="InterPro" id="IPR038718">
    <property type="entry name" value="SNF2-like_sf"/>
</dbReference>
<dbReference type="InterPro" id="IPR000330">
    <property type="entry name" value="SNF2_N"/>
</dbReference>
<feature type="compositionally biased region" description="Acidic residues" evidence="11">
    <location>
        <begin position="1056"/>
        <end position="1067"/>
    </location>
</feature>
<dbReference type="GO" id="GO:0000785">
    <property type="term" value="C:chromatin"/>
    <property type="evidence" value="ECO:0007669"/>
    <property type="project" value="TreeGrafter"/>
</dbReference>
<dbReference type="PANTHER" id="PTHR45623">
    <property type="entry name" value="CHROMODOMAIN-HELICASE-DNA-BINDING PROTEIN 3-RELATED-RELATED"/>
    <property type="match status" value="1"/>
</dbReference>
<dbReference type="InterPro" id="IPR000953">
    <property type="entry name" value="Chromo/chromo_shadow_dom"/>
</dbReference>
<dbReference type="FunCoup" id="A0A2P6NUS9">
    <property type="interactions" value="495"/>
</dbReference>
<dbReference type="PROSITE" id="PS51194">
    <property type="entry name" value="HELICASE_CTER"/>
    <property type="match status" value="1"/>
</dbReference>
<dbReference type="GO" id="GO:0016887">
    <property type="term" value="F:ATP hydrolysis activity"/>
    <property type="evidence" value="ECO:0007669"/>
    <property type="project" value="TreeGrafter"/>
</dbReference>
<dbReference type="CDD" id="cd18793">
    <property type="entry name" value="SF2_C_SNF"/>
    <property type="match status" value="1"/>
</dbReference>
<keyword evidence="3" id="KW-0677">Repeat</keyword>
<name>A0A2P6NUS9_9EUKA</name>
<feature type="compositionally biased region" description="Low complexity" evidence="11">
    <location>
        <begin position="269"/>
        <end position="280"/>
    </location>
</feature>
<organism evidence="15 16">
    <name type="scientific">Planoprotostelium fungivorum</name>
    <dbReference type="NCBI Taxonomy" id="1890364"/>
    <lineage>
        <taxon>Eukaryota</taxon>
        <taxon>Amoebozoa</taxon>
        <taxon>Evosea</taxon>
        <taxon>Variosea</taxon>
        <taxon>Cavosteliida</taxon>
        <taxon>Cavosteliaceae</taxon>
        <taxon>Planoprotostelium</taxon>
    </lineage>
</organism>
<dbReference type="CDD" id="cd18659">
    <property type="entry name" value="CD2_tandem"/>
    <property type="match status" value="1"/>
</dbReference>
<evidence type="ECO:0000256" key="4">
    <source>
        <dbReference type="ARBA" id="ARBA00022741"/>
    </source>
</evidence>
<evidence type="ECO:0000256" key="1">
    <source>
        <dbReference type="ARBA" id="ARBA00004123"/>
    </source>
</evidence>
<dbReference type="GO" id="GO:0003677">
    <property type="term" value="F:DNA binding"/>
    <property type="evidence" value="ECO:0007669"/>
    <property type="project" value="UniProtKB-KW"/>
</dbReference>
<dbReference type="Pfam" id="PF00271">
    <property type="entry name" value="Helicase_C"/>
    <property type="match status" value="1"/>
</dbReference>
<dbReference type="InterPro" id="IPR027417">
    <property type="entry name" value="P-loop_NTPase"/>
</dbReference>
<dbReference type="EMBL" id="MDYQ01000018">
    <property type="protein sequence ID" value="PRP87727.1"/>
    <property type="molecule type" value="Genomic_DNA"/>
</dbReference>
<feature type="compositionally biased region" description="Basic and acidic residues" evidence="11">
    <location>
        <begin position="1305"/>
        <end position="1350"/>
    </location>
</feature>
<keyword evidence="6 15" id="KW-0347">Helicase</keyword>
<feature type="domain" description="Helicase ATP-binding" evidence="13">
    <location>
        <begin position="458"/>
        <end position="627"/>
    </location>
</feature>
<evidence type="ECO:0000313" key="15">
    <source>
        <dbReference type="EMBL" id="PRP87727.1"/>
    </source>
</evidence>
<evidence type="ECO:0000256" key="6">
    <source>
        <dbReference type="ARBA" id="ARBA00022806"/>
    </source>
</evidence>
<dbReference type="SMART" id="SM01176">
    <property type="entry name" value="DUF4208"/>
    <property type="match status" value="1"/>
</dbReference>
<dbReference type="SUPFAM" id="SSF52540">
    <property type="entry name" value="P-loop containing nucleoside triphosphate hydrolases"/>
    <property type="match status" value="2"/>
</dbReference>
<evidence type="ECO:0000256" key="2">
    <source>
        <dbReference type="ARBA" id="ARBA00007025"/>
    </source>
</evidence>
<comment type="similarity">
    <text evidence="2">Belongs to the SNF2/RAD54 helicase family.</text>
</comment>
<evidence type="ECO:0000313" key="16">
    <source>
        <dbReference type="Proteomes" id="UP000241769"/>
    </source>
</evidence>
<dbReference type="InParanoid" id="A0A2P6NUS9"/>
<keyword evidence="5" id="KW-0378">Hydrolase</keyword>
<dbReference type="Pfam" id="PF00385">
    <property type="entry name" value="Chromo"/>
    <property type="match status" value="1"/>
</dbReference>
<feature type="domain" description="Helicase C-terminal" evidence="14">
    <location>
        <begin position="754"/>
        <end position="914"/>
    </location>
</feature>
<feature type="compositionally biased region" description="Low complexity" evidence="11">
    <location>
        <begin position="129"/>
        <end position="138"/>
    </location>
</feature>
<evidence type="ECO:0000256" key="7">
    <source>
        <dbReference type="ARBA" id="ARBA00022840"/>
    </source>
</evidence>
<dbReference type="CDD" id="cd18660">
    <property type="entry name" value="CD1_tandem"/>
    <property type="match status" value="1"/>
</dbReference>
<dbReference type="SMART" id="SM00490">
    <property type="entry name" value="HELICc"/>
    <property type="match status" value="1"/>
</dbReference>
<dbReference type="GO" id="GO:0005634">
    <property type="term" value="C:nucleus"/>
    <property type="evidence" value="ECO:0007669"/>
    <property type="project" value="UniProtKB-SubCell"/>
</dbReference>
<dbReference type="PANTHER" id="PTHR45623:SF14">
    <property type="entry name" value="CHROMODOMAIN-HELICASE-DNA-BINDING PROTEIN 1"/>
    <property type="match status" value="1"/>
</dbReference>
<dbReference type="SUPFAM" id="SSF46689">
    <property type="entry name" value="Homeodomain-like"/>
    <property type="match status" value="1"/>
</dbReference>
<keyword evidence="4" id="KW-0547">Nucleotide-binding</keyword>
<evidence type="ECO:0000256" key="9">
    <source>
        <dbReference type="ARBA" id="ARBA00023125"/>
    </source>
</evidence>
<dbReference type="InterPro" id="IPR016197">
    <property type="entry name" value="Chromo-like_dom_sf"/>
</dbReference>
<protein>
    <submittedName>
        <fullName evidence="15">Chromodomain-helicase-DNA-binding protein 1-like</fullName>
    </submittedName>
</protein>
<dbReference type="Gene3D" id="1.10.10.60">
    <property type="entry name" value="Homeodomain-like"/>
    <property type="match status" value="1"/>
</dbReference>
<dbReference type="InterPro" id="IPR014001">
    <property type="entry name" value="Helicase_ATP-bd"/>
</dbReference>
<dbReference type="SMART" id="SM00487">
    <property type="entry name" value="DEXDc"/>
    <property type="match status" value="1"/>
</dbReference>
<evidence type="ECO:0000256" key="5">
    <source>
        <dbReference type="ARBA" id="ARBA00022801"/>
    </source>
</evidence>
<proteinExistence type="inferred from homology"/>